<accession>A0A832PK32</accession>
<dbReference type="AlphaFoldDB" id="A0A832PK32"/>
<organism evidence="1 2">
    <name type="scientific">Paracoccus solventivorans</name>
    <dbReference type="NCBI Taxonomy" id="53463"/>
    <lineage>
        <taxon>Bacteria</taxon>
        <taxon>Pseudomonadati</taxon>
        <taxon>Pseudomonadota</taxon>
        <taxon>Alphaproteobacteria</taxon>
        <taxon>Rhodobacterales</taxon>
        <taxon>Paracoccaceae</taxon>
        <taxon>Paracoccus</taxon>
    </lineage>
</organism>
<dbReference type="EMBL" id="DULP01000033">
    <property type="protein sequence ID" value="HHW32944.1"/>
    <property type="molecule type" value="Genomic_DNA"/>
</dbReference>
<proteinExistence type="predicted"/>
<sequence>MADRIADPLFGQPPERIQLDTAPLVRVLGQVQFARIVNISKEQFIGDFQNAVRRQFPVIERDVAQSIDVSLDGGGVASTLTEEVIWRMFDPRREWRLSLAPSALTLETMRYTSRGEFLDRLQLLINALAATIQPSLATRVGFRYVNRIDSQADMEDLGKLVEPELLGLSSAALRNSVQMAVSQAQCQTAEGLLLARWGLLPAGATHDPDMASPSGVQSWFLDIDSFTTSDLPEDGFTADPLIAKINTMADRAYAFFRWSVKAQFLERFKEGGK</sequence>
<dbReference type="Proteomes" id="UP000580830">
    <property type="component" value="Unassembled WGS sequence"/>
</dbReference>
<dbReference type="RefSeq" id="WP_303729096.1">
    <property type="nucleotide sequence ID" value="NZ_DULP01000033.1"/>
</dbReference>
<reference evidence="1 2" key="1">
    <citation type="journal article" date="2020" name="Biotechnol. Biofuels">
        <title>New insights from the biogas microbiome by comprehensive genome-resolved metagenomics of nearly 1600 species originating from multiple anaerobic digesters.</title>
        <authorList>
            <person name="Campanaro S."/>
            <person name="Treu L."/>
            <person name="Rodriguez-R L.M."/>
            <person name="Kovalovszki A."/>
            <person name="Ziels R.M."/>
            <person name="Maus I."/>
            <person name="Zhu X."/>
            <person name="Kougias P.G."/>
            <person name="Basile A."/>
            <person name="Luo G."/>
            <person name="Schluter A."/>
            <person name="Konstantinidis K.T."/>
            <person name="Angelidaki I."/>
        </authorList>
    </citation>
    <scope>NUCLEOTIDE SEQUENCE [LARGE SCALE GENOMIC DNA]</scope>
    <source>
        <strain evidence="1">AS04akNAM_125</strain>
    </source>
</reference>
<protein>
    <submittedName>
        <fullName evidence="1">TIGR04255 family protein</fullName>
    </submittedName>
</protein>
<dbReference type="NCBIfam" id="TIGR04255">
    <property type="entry name" value="sporadTIGR04255"/>
    <property type="match status" value="1"/>
</dbReference>
<evidence type="ECO:0000313" key="2">
    <source>
        <dbReference type="Proteomes" id="UP000580830"/>
    </source>
</evidence>
<comment type="caution">
    <text evidence="1">The sequence shown here is derived from an EMBL/GenBank/DDBJ whole genome shotgun (WGS) entry which is preliminary data.</text>
</comment>
<gene>
    <name evidence="1" type="ORF">GXX24_02180</name>
</gene>
<evidence type="ECO:0000313" key="1">
    <source>
        <dbReference type="EMBL" id="HHW32944.1"/>
    </source>
</evidence>
<name>A0A832PK32_9RHOB</name>
<dbReference type="InterPro" id="IPR026349">
    <property type="entry name" value="CHP04255"/>
</dbReference>